<evidence type="ECO:0000256" key="6">
    <source>
        <dbReference type="SAM" id="Phobius"/>
    </source>
</evidence>
<dbReference type="OMA" id="YGQVQAC"/>
<evidence type="ECO:0000256" key="2">
    <source>
        <dbReference type="ARBA" id="ARBA00022729"/>
    </source>
</evidence>
<feature type="region of interest" description="Disordered" evidence="5">
    <location>
        <begin position="485"/>
        <end position="540"/>
    </location>
</feature>
<keyword evidence="6" id="KW-0812">Transmembrane</keyword>
<comment type="caution">
    <text evidence="4">Lacks conserved residue(s) required for the propagation of feature annotation.</text>
</comment>
<dbReference type="GO" id="GO:0005540">
    <property type="term" value="F:hyaluronic acid binding"/>
    <property type="evidence" value="ECO:0007669"/>
    <property type="project" value="InterPro"/>
</dbReference>
<dbReference type="KEGG" id="mdo:100028536"/>
<dbReference type="Ensembl" id="ENSMODT00000039858.3">
    <property type="protein sequence ID" value="ENSMODP00000038258.2"/>
    <property type="gene ID" value="ENSMODG00000025477.3"/>
</dbReference>
<feature type="compositionally biased region" description="Basic and acidic residues" evidence="5">
    <location>
        <begin position="223"/>
        <end position="233"/>
    </location>
</feature>
<dbReference type="AlphaFoldDB" id="F6QZI7"/>
<keyword evidence="6" id="KW-0472">Membrane</keyword>
<dbReference type="InParanoid" id="F6QZI7"/>
<feature type="chain" id="PRO_5003340278" evidence="7">
    <location>
        <begin position="39"/>
        <end position="632"/>
    </location>
</feature>
<dbReference type="GO" id="GO:0007155">
    <property type="term" value="P:cell adhesion"/>
    <property type="evidence" value="ECO:0007669"/>
    <property type="project" value="InterPro"/>
</dbReference>
<dbReference type="PANTHER" id="PTHR32493:SF0">
    <property type="entry name" value="SUSHI DOMAIN-CONTAINING PROTEIN 5"/>
    <property type="match status" value="1"/>
</dbReference>
<dbReference type="eggNOG" id="ENOG502QQ3P">
    <property type="taxonomic scope" value="Eukaryota"/>
</dbReference>
<dbReference type="InterPro" id="IPR016186">
    <property type="entry name" value="C-type_lectin-like/link_sf"/>
</dbReference>
<dbReference type="InterPro" id="IPR000538">
    <property type="entry name" value="Link_dom"/>
</dbReference>
<evidence type="ECO:0000256" key="5">
    <source>
        <dbReference type="SAM" id="MobiDB-lite"/>
    </source>
</evidence>
<dbReference type="PANTHER" id="PTHR32493">
    <property type="entry name" value="SUSHI DOMAIN-CONTAINING PROTEIN 5"/>
    <property type="match status" value="1"/>
</dbReference>
<dbReference type="Bgee" id="ENSMODG00000025477">
    <property type="expression patterns" value="Expressed in spinal cord and 9 other cell types or tissues"/>
</dbReference>
<feature type="domain" description="Sushi" evidence="8">
    <location>
        <begin position="140"/>
        <end position="201"/>
    </location>
</feature>
<feature type="compositionally biased region" description="Acidic residues" evidence="5">
    <location>
        <begin position="383"/>
        <end position="392"/>
    </location>
</feature>
<feature type="compositionally biased region" description="Polar residues" evidence="5">
    <location>
        <begin position="485"/>
        <end position="503"/>
    </location>
</feature>
<dbReference type="Gene3D" id="3.10.100.10">
    <property type="entry name" value="Mannose-Binding Protein A, subunit A"/>
    <property type="match status" value="1"/>
</dbReference>
<sequence length="632" mass="69059">MAAAGSVRSQASTFVQCRGGALLLLLLSLSLQCLSVRADGKLFVLESWNGSQGLDLAVAQASCAASGAHLATAVELRRAVLECSFATCTTGWLADGTVGTTVCGKMSGEQQSIKAVDVKIESDLVPGSKYDALCVKDEDKPCGDPPSFPHTILHGHTGFEMGDELLYVCAQGYVMGHKETAFTLLCDSCGEWYGLVQACVKDEAETHIDYEENFPDDQSVPLTDHKTDQSREEEKEDGGQEEASDKLKQDYPISVSLERERVAGNKDIKTRDLPGGEGRTPTESPVSLLSQKHLFWFPAEAFHEPELEKEMMEENAQRHFSDGDNHIGVKSRLLEPGNKMIYDSADFPIEPTLGRNDTKIGEQIVSSSDESWLDGYPVTDGTREEEEDDEGDKGDGSVGLDESILVMTDQPNHVEVKKSSSTMFTVGEDITQLTVTLMRTLDYGTVTLTPTTAPENVSPSKGVSDMVTYQSTVSWGFATDESPASTSLDDLTNSTPGTITITDPQPLDHIPSPRDTERGATTLPPTQTTIFSTHNSFPDAPSERFMEQELPTLSIREELFPTTQSCIGEDCSSTTKGPVIAIIVIVLCLLLLLMAISAVWCYRRRQQKSSVYKLNGKGQTRHYHQQIEMQKV</sequence>
<dbReference type="InterPro" id="IPR053298">
    <property type="entry name" value="Sushi_domain_protein"/>
</dbReference>
<dbReference type="SMART" id="SM00445">
    <property type="entry name" value="LINK"/>
    <property type="match status" value="1"/>
</dbReference>
<keyword evidence="1 4" id="KW-0768">Sushi</keyword>
<keyword evidence="3" id="KW-1015">Disulfide bond</keyword>
<evidence type="ECO:0000256" key="7">
    <source>
        <dbReference type="SAM" id="SignalP"/>
    </source>
</evidence>
<reference evidence="10" key="3">
    <citation type="submission" date="2025-09" db="UniProtKB">
        <authorList>
            <consortium name="Ensembl"/>
        </authorList>
    </citation>
    <scope>IDENTIFICATION</scope>
</reference>
<dbReference type="InterPro" id="IPR000436">
    <property type="entry name" value="Sushi_SCR_CCP_dom"/>
</dbReference>
<dbReference type="PROSITE" id="PS50963">
    <property type="entry name" value="LINK_2"/>
    <property type="match status" value="1"/>
</dbReference>
<name>F6QZI7_MONDO</name>
<evidence type="ECO:0000259" key="8">
    <source>
        <dbReference type="PROSITE" id="PS50923"/>
    </source>
</evidence>
<dbReference type="InterPro" id="IPR016187">
    <property type="entry name" value="CTDL_fold"/>
</dbReference>
<feature type="signal peptide" evidence="7">
    <location>
        <begin position="1"/>
        <end position="38"/>
    </location>
</feature>
<dbReference type="HOGENOM" id="CLU_017358_0_0_1"/>
<protein>
    <submittedName>
        <fullName evidence="10">Sushi domain containing 5</fullName>
    </submittedName>
</protein>
<evidence type="ECO:0000256" key="1">
    <source>
        <dbReference type="ARBA" id="ARBA00022659"/>
    </source>
</evidence>
<dbReference type="Pfam" id="PF00193">
    <property type="entry name" value="Xlink"/>
    <property type="match status" value="1"/>
</dbReference>
<dbReference type="CTD" id="26032"/>
<dbReference type="STRING" id="13616.ENSMODP00000038258"/>
<evidence type="ECO:0000313" key="10">
    <source>
        <dbReference type="Ensembl" id="ENSMODP00000038258.2"/>
    </source>
</evidence>
<dbReference type="FunCoup" id="F6QZI7">
    <property type="interactions" value="13"/>
</dbReference>
<gene>
    <name evidence="10" type="primary">SUSD5</name>
</gene>
<dbReference type="SUPFAM" id="SSF57535">
    <property type="entry name" value="Complement control module/SCR domain"/>
    <property type="match status" value="1"/>
</dbReference>
<dbReference type="OrthoDB" id="9936131at2759"/>
<dbReference type="FunFam" id="2.10.70.10:FF:000050">
    <property type="entry name" value="sushi domain-containing protein 5"/>
    <property type="match status" value="1"/>
</dbReference>
<feature type="region of interest" description="Disordered" evidence="5">
    <location>
        <begin position="211"/>
        <end position="284"/>
    </location>
</feature>
<dbReference type="CDD" id="cd00033">
    <property type="entry name" value="CCP"/>
    <property type="match status" value="1"/>
</dbReference>
<keyword evidence="2 7" id="KW-0732">Signal</keyword>
<dbReference type="GeneID" id="100028536"/>
<keyword evidence="11" id="KW-1185">Reference proteome</keyword>
<dbReference type="SUPFAM" id="SSF56436">
    <property type="entry name" value="C-type lectin-like"/>
    <property type="match status" value="1"/>
</dbReference>
<proteinExistence type="predicted"/>
<dbReference type="Gene3D" id="2.10.70.10">
    <property type="entry name" value="Complement Module, domain 1"/>
    <property type="match status" value="1"/>
</dbReference>
<accession>F6QZI7</accession>
<evidence type="ECO:0000256" key="4">
    <source>
        <dbReference type="PROSITE-ProRule" id="PRU00302"/>
    </source>
</evidence>
<dbReference type="Proteomes" id="UP000002280">
    <property type="component" value="Chromosome 8"/>
</dbReference>
<organism evidence="10 11">
    <name type="scientific">Monodelphis domestica</name>
    <name type="common">Gray short-tailed opossum</name>
    <dbReference type="NCBI Taxonomy" id="13616"/>
    <lineage>
        <taxon>Eukaryota</taxon>
        <taxon>Metazoa</taxon>
        <taxon>Chordata</taxon>
        <taxon>Craniata</taxon>
        <taxon>Vertebrata</taxon>
        <taxon>Euteleostomi</taxon>
        <taxon>Mammalia</taxon>
        <taxon>Metatheria</taxon>
        <taxon>Didelphimorphia</taxon>
        <taxon>Didelphidae</taxon>
        <taxon>Monodelphis</taxon>
    </lineage>
</organism>
<evidence type="ECO:0000256" key="3">
    <source>
        <dbReference type="ARBA" id="ARBA00023157"/>
    </source>
</evidence>
<feature type="compositionally biased region" description="Polar residues" evidence="5">
    <location>
        <begin position="523"/>
        <end position="536"/>
    </location>
</feature>
<dbReference type="InterPro" id="IPR035976">
    <property type="entry name" value="Sushi/SCR/CCP_sf"/>
</dbReference>
<dbReference type="FunFam" id="3.10.100.10:FF:000058">
    <property type="entry name" value="Sushi domain-containing protein 5"/>
    <property type="match status" value="1"/>
</dbReference>
<dbReference type="GeneTree" id="ENSGT00390000009163"/>
<feature type="domain" description="Link" evidence="9">
    <location>
        <begin position="41"/>
        <end position="136"/>
    </location>
</feature>
<keyword evidence="6" id="KW-1133">Transmembrane helix</keyword>
<dbReference type="GO" id="GO:0007219">
    <property type="term" value="P:Notch signaling pathway"/>
    <property type="evidence" value="ECO:0000318"/>
    <property type="project" value="GO_Central"/>
</dbReference>
<evidence type="ECO:0000313" key="11">
    <source>
        <dbReference type="Proteomes" id="UP000002280"/>
    </source>
</evidence>
<evidence type="ECO:0000259" key="9">
    <source>
        <dbReference type="PROSITE" id="PS50963"/>
    </source>
</evidence>
<feature type="transmembrane region" description="Helical" evidence="6">
    <location>
        <begin position="579"/>
        <end position="602"/>
    </location>
</feature>
<dbReference type="Pfam" id="PF00084">
    <property type="entry name" value="Sushi"/>
    <property type="match status" value="1"/>
</dbReference>
<dbReference type="PROSITE" id="PS50923">
    <property type="entry name" value="SUSHI"/>
    <property type="match status" value="1"/>
</dbReference>
<reference evidence="10" key="2">
    <citation type="submission" date="2025-08" db="UniProtKB">
        <authorList>
            <consortium name="Ensembl"/>
        </authorList>
    </citation>
    <scope>IDENTIFICATION</scope>
</reference>
<reference evidence="10 11" key="1">
    <citation type="journal article" date="2007" name="Nature">
        <title>Genome of the marsupial Monodelphis domestica reveals innovation in non-coding sequences.</title>
        <authorList>
            <person name="Mikkelsen T.S."/>
            <person name="Wakefield M.J."/>
            <person name="Aken B."/>
            <person name="Amemiya C.T."/>
            <person name="Chang J.L."/>
            <person name="Duke S."/>
            <person name="Garber M."/>
            <person name="Gentles A.J."/>
            <person name="Goodstadt L."/>
            <person name="Heger A."/>
            <person name="Jurka J."/>
            <person name="Kamal M."/>
            <person name="Mauceli E."/>
            <person name="Searle S.M."/>
            <person name="Sharpe T."/>
            <person name="Baker M.L."/>
            <person name="Batzer M.A."/>
            <person name="Benos P.V."/>
            <person name="Belov K."/>
            <person name="Clamp M."/>
            <person name="Cook A."/>
            <person name="Cuff J."/>
            <person name="Das R."/>
            <person name="Davidow L."/>
            <person name="Deakin J.E."/>
            <person name="Fazzari M.J."/>
            <person name="Glass J.L."/>
            <person name="Grabherr M."/>
            <person name="Greally J.M."/>
            <person name="Gu W."/>
            <person name="Hore T.A."/>
            <person name="Huttley G.A."/>
            <person name="Kleber M."/>
            <person name="Jirtle R.L."/>
            <person name="Koina E."/>
            <person name="Lee J.T."/>
            <person name="Mahony S."/>
            <person name="Marra M.A."/>
            <person name="Miller R.D."/>
            <person name="Nicholls R.D."/>
            <person name="Oda M."/>
            <person name="Papenfuss A.T."/>
            <person name="Parra Z.E."/>
            <person name="Pollock D.D."/>
            <person name="Ray D.A."/>
            <person name="Schein J.E."/>
            <person name="Speed T.P."/>
            <person name="Thompson K."/>
            <person name="VandeBerg J.L."/>
            <person name="Wade C.M."/>
            <person name="Walker J.A."/>
            <person name="Waters P.D."/>
            <person name="Webber C."/>
            <person name="Weidman J.R."/>
            <person name="Xie X."/>
            <person name="Zody M.C."/>
            <person name="Baldwin J."/>
            <person name="Abdouelleil A."/>
            <person name="Abdulkadir J."/>
            <person name="Abebe A."/>
            <person name="Abera B."/>
            <person name="Abreu J."/>
            <person name="Acer S.C."/>
            <person name="Aftuck L."/>
            <person name="Alexander A."/>
            <person name="An P."/>
            <person name="Anderson E."/>
            <person name="Anderson S."/>
            <person name="Arachi H."/>
            <person name="Azer M."/>
            <person name="Bachantsang P."/>
            <person name="Barry A."/>
            <person name="Bayul T."/>
            <person name="Berlin A."/>
            <person name="Bessette D."/>
            <person name="Bloom T."/>
            <person name="Bloom T."/>
            <person name="Boguslavskiy L."/>
            <person name="Bonnet C."/>
            <person name="Boukhgalter B."/>
            <person name="Bourzgui I."/>
            <person name="Brown A."/>
            <person name="Cahill P."/>
            <person name="Channer S."/>
            <person name="Cheshatsang Y."/>
            <person name="Chuda L."/>
            <person name="Citroen M."/>
            <person name="Collymore A."/>
            <person name="Cooke P."/>
            <person name="Costello M."/>
            <person name="D'Aco K."/>
            <person name="Daza R."/>
            <person name="De Haan G."/>
            <person name="DeGray S."/>
            <person name="DeMaso C."/>
            <person name="Dhargay N."/>
            <person name="Dooley K."/>
            <person name="Dooley E."/>
            <person name="Doricent M."/>
            <person name="Dorje P."/>
            <person name="Dorjee K."/>
            <person name="Dupes A."/>
            <person name="Elong R."/>
            <person name="Falk J."/>
            <person name="Farina A."/>
            <person name="Faro S."/>
            <person name="Ferguson D."/>
            <person name="Fisher S."/>
            <person name="Foley C.D."/>
            <person name="Franke A."/>
            <person name="Friedrich D."/>
            <person name="Gadbois L."/>
            <person name="Gearin G."/>
            <person name="Gearin C.R."/>
            <person name="Giannoukos G."/>
            <person name="Goode T."/>
            <person name="Graham J."/>
            <person name="Grandbois E."/>
            <person name="Grewal S."/>
            <person name="Gyaltsen K."/>
            <person name="Hafez N."/>
            <person name="Hagos B."/>
            <person name="Hall J."/>
            <person name="Henson C."/>
            <person name="Hollinger A."/>
            <person name="Honan T."/>
            <person name="Huard M.D."/>
            <person name="Hughes L."/>
            <person name="Hurhula B."/>
            <person name="Husby M.E."/>
            <person name="Kamat A."/>
            <person name="Kanga B."/>
            <person name="Kashin S."/>
            <person name="Khazanovich D."/>
            <person name="Kisner P."/>
            <person name="Lance K."/>
            <person name="Lara M."/>
            <person name="Lee W."/>
            <person name="Lennon N."/>
            <person name="Letendre F."/>
            <person name="LeVine R."/>
            <person name="Lipovsky A."/>
            <person name="Liu X."/>
            <person name="Liu J."/>
            <person name="Liu S."/>
            <person name="Lokyitsang T."/>
            <person name="Lokyitsang Y."/>
            <person name="Lubonja R."/>
            <person name="Lui A."/>
            <person name="MacDonald P."/>
            <person name="Magnisalis V."/>
            <person name="Maru K."/>
            <person name="Matthews C."/>
            <person name="McCusker W."/>
            <person name="McDonough S."/>
            <person name="Mehta T."/>
            <person name="Meldrim J."/>
            <person name="Meneus L."/>
            <person name="Mihai O."/>
            <person name="Mihalev A."/>
            <person name="Mihova T."/>
            <person name="Mittelman R."/>
            <person name="Mlenga V."/>
            <person name="Montmayeur A."/>
            <person name="Mulrain L."/>
            <person name="Navidi A."/>
            <person name="Naylor J."/>
            <person name="Negash T."/>
            <person name="Nguyen T."/>
            <person name="Nguyen N."/>
            <person name="Nicol R."/>
            <person name="Norbu C."/>
            <person name="Norbu N."/>
            <person name="Novod N."/>
            <person name="O'Neill B."/>
            <person name="Osman S."/>
            <person name="Markiewicz E."/>
            <person name="Oyono O.L."/>
            <person name="Patti C."/>
            <person name="Phunkhang P."/>
            <person name="Pierre F."/>
            <person name="Priest M."/>
            <person name="Raghuraman S."/>
            <person name="Rege F."/>
            <person name="Reyes R."/>
            <person name="Rise C."/>
            <person name="Rogov P."/>
            <person name="Ross K."/>
            <person name="Ryan E."/>
            <person name="Settipalli S."/>
            <person name="Shea T."/>
            <person name="Sherpa N."/>
            <person name="Shi L."/>
            <person name="Shih D."/>
            <person name="Sparrow T."/>
            <person name="Spaulding J."/>
            <person name="Stalker J."/>
            <person name="Stange-Thomann N."/>
            <person name="Stavropoulos S."/>
            <person name="Stone C."/>
            <person name="Strader C."/>
            <person name="Tesfaye S."/>
            <person name="Thomson T."/>
            <person name="Thoulutsang Y."/>
            <person name="Thoulutsang D."/>
            <person name="Topham K."/>
            <person name="Topping I."/>
            <person name="Tsamla T."/>
            <person name="Vassiliev H."/>
            <person name="Vo A."/>
            <person name="Wangchuk T."/>
            <person name="Wangdi T."/>
            <person name="Weiand M."/>
            <person name="Wilkinson J."/>
            <person name="Wilson A."/>
            <person name="Yadav S."/>
            <person name="Young G."/>
            <person name="Yu Q."/>
            <person name="Zembek L."/>
            <person name="Zhong D."/>
            <person name="Zimmer A."/>
            <person name="Zwirko Z."/>
            <person name="Jaffe D.B."/>
            <person name="Alvarez P."/>
            <person name="Brockman W."/>
            <person name="Butler J."/>
            <person name="Chin C."/>
            <person name="Gnerre S."/>
            <person name="MacCallum I."/>
            <person name="Graves J.A."/>
            <person name="Ponting C.P."/>
            <person name="Breen M."/>
            <person name="Samollow P.B."/>
            <person name="Lander E.S."/>
            <person name="Lindblad-Toh K."/>
        </authorList>
    </citation>
    <scope>NUCLEOTIDE SEQUENCE [LARGE SCALE GENOMIC DNA]</scope>
</reference>
<feature type="compositionally biased region" description="Basic and acidic residues" evidence="5">
    <location>
        <begin position="257"/>
        <end position="274"/>
    </location>
</feature>
<feature type="region of interest" description="Disordered" evidence="5">
    <location>
        <begin position="362"/>
        <end position="399"/>
    </location>
</feature>
<dbReference type="SMART" id="SM00032">
    <property type="entry name" value="CCP"/>
    <property type="match status" value="1"/>
</dbReference>